<evidence type="ECO:0000256" key="1">
    <source>
        <dbReference type="ARBA" id="ARBA00004651"/>
    </source>
</evidence>
<evidence type="ECO:0000313" key="9">
    <source>
        <dbReference type="EMBL" id="GHF76318.1"/>
    </source>
</evidence>
<organism evidence="9 10">
    <name type="scientific">Amycolatopsis bartoniae</name>
    <dbReference type="NCBI Taxonomy" id="941986"/>
    <lineage>
        <taxon>Bacteria</taxon>
        <taxon>Bacillati</taxon>
        <taxon>Actinomycetota</taxon>
        <taxon>Actinomycetes</taxon>
        <taxon>Pseudonocardiales</taxon>
        <taxon>Pseudonocardiaceae</taxon>
        <taxon>Amycolatopsis</taxon>
    </lineage>
</organism>
<evidence type="ECO:0000256" key="7">
    <source>
        <dbReference type="ARBA" id="ARBA00024033"/>
    </source>
</evidence>
<sequence length="443" mass="48160">MNSVVSTWRQGSAAVRARLALQLLLAVGLFCALAYYAHGIVKWPTDVDVYRLGADTFLKGHSIYTELPVSSIGGALPYTYPPFSAVLFVPLAIVPPHIGYPLLTGLTCLCLFPIILAYRKTSPELRGLLAKPWMVVAGACVLVVAHPVANTIFWGQINVILMMLVAVDCLWPNPKWPRGALIGIAAAVKLTPAGFVLLFLLRKDFRAVVTSFVSFCVCTAIAFVLMPHDSWLYWTDRVFHASSMNIGPIHANESVMASFEKLGLGGHTLTLVGGLGVVLVVVMTWLGTRRALDDGNLPMALGVNATGVLLVSPISWSHHWVLALPTAALIMVMGYQKHKFWLLFSGWVGVVILWIAPHYQVPLEYQIWSFPQKVAGSSYQIIAVIFLVVMTVRWFLGRRRPASLDQLDFEVSGQADLAQPALAGVEGAHGAVRTPAGAAEEGQ</sequence>
<comment type="subcellular location">
    <subcellularLocation>
        <location evidence="1">Cell membrane</location>
        <topology evidence="1">Multi-pass membrane protein</topology>
    </subcellularLocation>
</comment>
<reference evidence="9" key="1">
    <citation type="journal article" date="2014" name="Int. J. Syst. Evol. Microbiol.">
        <title>Complete genome sequence of Corynebacterium casei LMG S-19264T (=DSM 44701T), isolated from a smear-ripened cheese.</title>
        <authorList>
            <consortium name="US DOE Joint Genome Institute (JGI-PGF)"/>
            <person name="Walter F."/>
            <person name="Albersmeier A."/>
            <person name="Kalinowski J."/>
            <person name="Ruckert C."/>
        </authorList>
    </citation>
    <scope>NUCLEOTIDE SEQUENCE</scope>
    <source>
        <strain evidence="9">CGMCC 4.7679</strain>
    </source>
</reference>
<comment type="similarity">
    <text evidence="7">Belongs to the glycosyltransferase 87 family.</text>
</comment>
<feature type="transmembrane region" description="Helical" evidence="8">
    <location>
        <begin position="377"/>
        <end position="396"/>
    </location>
</feature>
<feature type="transmembrane region" description="Helical" evidence="8">
    <location>
        <begin position="98"/>
        <end position="116"/>
    </location>
</feature>
<protein>
    <submittedName>
        <fullName evidence="9">Membrane protein</fullName>
    </submittedName>
</protein>
<evidence type="ECO:0000256" key="6">
    <source>
        <dbReference type="ARBA" id="ARBA00023136"/>
    </source>
</evidence>
<dbReference type="Proteomes" id="UP000658656">
    <property type="component" value="Unassembled WGS sequence"/>
</dbReference>
<name>A0A8H9J050_9PSEU</name>
<keyword evidence="4 8" id="KW-0812">Transmembrane</keyword>
<evidence type="ECO:0000256" key="4">
    <source>
        <dbReference type="ARBA" id="ARBA00022692"/>
    </source>
</evidence>
<keyword evidence="2" id="KW-1003">Cell membrane</keyword>
<evidence type="ECO:0000256" key="3">
    <source>
        <dbReference type="ARBA" id="ARBA00022679"/>
    </source>
</evidence>
<proteinExistence type="inferred from homology"/>
<accession>A0A8H9J050</accession>
<dbReference type="InterPro" id="IPR018584">
    <property type="entry name" value="GT87"/>
</dbReference>
<dbReference type="Pfam" id="PF09594">
    <property type="entry name" value="GT87"/>
    <property type="match status" value="1"/>
</dbReference>
<feature type="transmembrane region" description="Helical" evidence="8">
    <location>
        <begin position="128"/>
        <end position="146"/>
    </location>
</feature>
<keyword evidence="6 8" id="KW-0472">Membrane</keyword>
<dbReference type="GO" id="GO:0016758">
    <property type="term" value="F:hexosyltransferase activity"/>
    <property type="evidence" value="ECO:0007669"/>
    <property type="project" value="InterPro"/>
</dbReference>
<comment type="caution">
    <text evidence="9">The sequence shown here is derived from an EMBL/GenBank/DDBJ whole genome shotgun (WGS) entry which is preliminary data.</text>
</comment>
<feature type="transmembrane region" description="Helical" evidence="8">
    <location>
        <begin position="180"/>
        <end position="201"/>
    </location>
</feature>
<reference evidence="9" key="2">
    <citation type="submission" date="2020-09" db="EMBL/GenBank/DDBJ databases">
        <authorList>
            <person name="Sun Q."/>
            <person name="Zhou Y."/>
        </authorList>
    </citation>
    <scope>NUCLEOTIDE SEQUENCE</scope>
    <source>
        <strain evidence="9">CGMCC 4.7679</strain>
    </source>
</reference>
<feature type="transmembrane region" description="Helical" evidence="8">
    <location>
        <begin position="340"/>
        <end position="357"/>
    </location>
</feature>
<keyword evidence="5 8" id="KW-1133">Transmembrane helix</keyword>
<feature type="transmembrane region" description="Helical" evidence="8">
    <location>
        <begin position="207"/>
        <end position="226"/>
    </location>
</feature>
<evidence type="ECO:0000256" key="8">
    <source>
        <dbReference type="SAM" id="Phobius"/>
    </source>
</evidence>
<keyword evidence="10" id="KW-1185">Reference proteome</keyword>
<evidence type="ECO:0000256" key="5">
    <source>
        <dbReference type="ARBA" id="ARBA00022989"/>
    </source>
</evidence>
<gene>
    <name evidence="9" type="ORF">GCM10017566_57910</name>
</gene>
<dbReference type="GO" id="GO:0005886">
    <property type="term" value="C:plasma membrane"/>
    <property type="evidence" value="ECO:0007669"/>
    <property type="project" value="UniProtKB-SubCell"/>
</dbReference>
<dbReference type="EMBL" id="BNAV01000011">
    <property type="protein sequence ID" value="GHF76318.1"/>
    <property type="molecule type" value="Genomic_DNA"/>
</dbReference>
<keyword evidence="3" id="KW-0808">Transferase</keyword>
<evidence type="ECO:0000256" key="2">
    <source>
        <dbReference type="ARBA" id="ARBA00022475"/>
    </source>
</evidence>
<evidence type="ECO:0000313" key="10">
    <source>
        <dbReference type="Proteomes" id="UP000658656"/>
    </source>
</evidence>
<feature type="transmembrane region" description="Helical" evidence="8">
    <location>
        <begin position="268"/>
        <end position="288"/>
    </location>
</feature>
<dbReference type="AlphaFoldDB" id="A0A8H9J050"/>